<dbReference type="Pfam" id="PF00638">
    <property type="entry name" value="Ran_BP1"/>
    <property type="match status" value="1"/>
</dbReference>
<dbReference type="OrthoDB" id="10062131at2759"/>
<evidence type="ECO:0000313" key="4">
    <source>
        <dbReference type="EMBL" id="RWS06343.1"/>
    </source>
</evidence>
<dbReference type="STRING" id="1965070.A0A3S3NQQ5"/>
<organism evidence="5 6">
    <name type="scientific">Dinothrombium tinctorium</name>
    <dbReference type="NCBI Taxonomy" id="1965070"/>
    <lineage>
        <taxon>Eukaryota</taxon>
        <taxon>Metazoa</taxon>
        <taxon>Ecdysozoa</taxon>
        <taxon>Arthropoda</taxon>
        <taxon>Chelicerata</taxon>
        <taxon>Arachnida</taxon>
        <taxon>Acari</taxon>
        <taxon>Acariformes</taxon>
        <taxon>Trombidiformes</taxon>
        <taxon>Prostigmata</taxon>
        <taxon>Anystina</taxon>
        <taxon>Parasitengona</taxon>
        <taxon>Trombidioidea</taxon>
        <taxon>Trombidiidae</taxon>
        <taxon>Dinothrombium</taxon>
    </lineage>
</organism>
<dbReference type="SUPFAM" id="SSF50729">
    <property type="entry name" value="PH domain-like"/>
    <property type="match status" value="1"/>
</dbReference>
<reference evidence="5 6" key="1">
    <citation type="journal article" date="2018" name="Gigascience">
        <title>Genomes of trombidid mites reveal novel predicted allergens and laterally-transferred genes associated with secondary metabolism.</title>
        <authorList>
            <person name="Dong X."/>
            <person name="Chaisiri K."/>
            <person name="Xia D."/>
            <person name="Armstrong S.D."/>
            <person name="Fang Y."/>
            <person name="Donnelly M.J."/>
            <person name="Kadowaki T."/>
            <person name="McGarry J.W."/>
            <person name="Darby A.C."/>
            <person name="Makepeace B.L."/>
        </authorList>
    </citation>
    <scope>NUCLEOTIDE SEQUENCE [LARGE SCALE GENOMIC DNA]</scope>
    <source>
        <strain evidence="5">UoL-WK</strain>
    </source>
</reference>
<dbReference type="AlphaFoldDB" id="A0A3S3NQQ5"/>
<dbReference type="PANTHER" id="PTHR23138:SF141">
    <property type="entry name" value="NUCLEAR PORE COMPLEX PROTEIN NUP50"/>
    <property type="match status" value="1"/>
</dbReference>
<dbReference type="InterPro" id="IPR011993">
    <property type="entry name" value="PH-like_dom_sf"/>
</dbReference>
<dbReference type="Proteomes" id="UP000285301">
    <property type="component" value="Unassembled WGS sequence"/>
</dbReference>
<evidence type="ECO:0000313" key="5">
    <source>
        <dbReference type="EMBL" id="RWS07454.1"/>
    </source>
</evidence>
<feature type="domain" description="RanBD1" evidence="2">
    <location>
        <begin position="200"/>
        <end position="318"/>
    </location>
</feature>
<name>A0A3S3NQQ5_9ACAR</name>
<dbReference type="EMBL" id="NCKU01004173">
    <property type="protein sequence ID" value="RWS06342.1"/>
    <property type="molecule type" value="Genomic_DNA"/>
</dbReference>
<dbReference type="PROSITE" id="PS50196">
    <property type="entry name" value="RANBD1"/>
    <property type="match status" value="1"/>
</dbReference>
<evidence type="ECO:0000256" key="1">
    <source>
        <dbReference type="SAM" id="MobiDB-lite"/>
    </source>
</evidence>
<evidence type="ECO:0000313" key="6">
    <source>
        <dbReference type="Proteomes" id="UP000285301"/>
    </source>
</evidence>
<dbReference type="GO" id="GO:0006606">
    <property type="term" value="P:protein import into nucleus"/>
    <property type="evidence" value="ECO:0007669"/>
    <property type="project" value="TreeGrafter"/>
</dbReference>
<dbReference type="SMART" id="SM00160">
    <property type="entry name" value="RanBD"/>
    <property type="match status" value="1"/>
</dbReference>
<evidence type="ECO:0000313" key="3">
    <source>
        <dbReference type="EMBL" id="RWS06342.1"/>
    </source>
</evidence>
<dbReference type="EMBL" id="NCKU01004172">
    <property type="protein sequence ID" value="RWS06343.1"/>
    <property type="molecule type" value="Genomic_DNA"/>
</dbReference>
<sequence>MKRSRFVNENDANVDCIQSEQKTGDGDLDDEYYAKLKNLNESFLKWIQDHMAKSPHYIFTPVCRDYLSYVEKIENEYNAKCETSKKSECDTGKRFITCKENSATIAPSSNASQSNTSTLSSPQSTSSNMLFTFDSTVKRPVFDFSVKSSENTSSPSFFASIPKAIDSQKAAATANRDETVEENADDDEYQPPKPEASFVEEGDAIYSKRCKLFYKKDNTFVEKGVGTLYVKKQAEDKYQLLIRANTSVGNILLNIQLQPTLPLCSKKNGVLLTCIPNPPLETKNKSSNQSSVSFFIRVKTSEDASELYKKLSDFLSKQ</sequence>
<reference evidence="5" key="2">
    <citation type="submission" date="2018-11" db="EMBL/GenBank/DDBJ databases">
        <title>Trombidioid mite genomics.</title>
        <authorList>
            <person name="Dong X."/>
        </authorList>
    </citation>
    <scope>NUCLEOTIDE SEQUENCE</scope>
    <source>
        <strain evidence="5">UoL-WK</strain>
    </source>
</reference>
<evidence type="ECO:0000259" key="2">
    <source>
        <dbReference type="PROSITE" id="PS50196"/>
    </source>
</evidence>
<gene>
    <name evidence="4" type="ORF">B4U79_13317</name>
    <name evidence="5" type="ORF">B4U79_14166</name>
    <name evidence="3" type="ORF">B4U79_16075</name>
</gene>
<dbReference type="EMBL" id="NCKU01003473">
    <property type="protein sequence ID" value="RWS07454.1"/>
    <property type="molecule type" value="Genomic_DNA"/>
</dbReference>
<keyword evidence="6" id="KW-1185">Reference proteome</keyword>
<comment type="caution">
    <text evidence="5">The sequence shown here is derived from an EMBL/GenBank/DDBJ whole genome shotgun (WGS) entry which is preliminary data.</text>
</comment>
<proteinExistence type="predicted"/>
<dbReference type="InterPro" id="IPR045255">
    <property type="entry name" value="RanBP1-like"/>
</dbReference>
<feature type="region of interest" description="Disordered" evidence="1">
    <location>
        <begin position="169"/>
        <end position="195"/>
    </location>
</feature>
<dbReference type="Gene3D" id="2.30.29.30">
    <property type="entry name" value="Pleckstrin-homology domain (PH domain)/Phosphotyrosine-binding domain (PTB)"/>
    <property type="match status" value="1"/>
</dbReference>
<dbReference type="PANTHER" id="PTHR23138">
    <property type="entry name" value="RAN BINDING PROTEIN"/>
    <property type="match status" value="1"/>
</dbReference>
<dbReference type="InterPro" id="IPR000156">
    <property type="entry name" value="Ran_bind_dom"/>
</dbReference>
<protein>
    <submittedName>
        <fullName evidence="5">Nuclear pore complex protein Nup50-like protein</fullName>
    </submittedName>
</protein>
<dbReference type="CDD" id="cd13170">
    <property type="entry name" value="RanBD_NUP50"/>
    <property type="match status" value="1"/>
</dbReference>
<feature type="region of interest" description="Disordered" evidence="1">
    <location>
        <begin position="106"/>
        <end position="125"/>
    </location>
</feature>
<feature type="compositionally biased region" description="Acidic residues" evidence="1">
    <location>
        <begin position="179"/>
        <end position="189"/>
    </location>
</feature>
<accession>A0A3S3NQQ5</accession>